<proteinExistence type="predicted"/>
<dbReference type="InterPro" id="IPR017592">
    <property type="entry name" value="Pilus_assmbl_Flp-typ_CpaB"/>
</dbReference>
<dbReference type="SMART" id="SM00858">
    <property type="entry name" value="SAF"/>
    <property type="match status" value="1"/>
</dbReference>
<dbReference type="Proteomes" id="UP000831607">
    <property type="component" value="Chromosome"/>
</dbReference>
<organism evidence="3 4">
    <name type="scientific">Orrella daihaiensis</name>
    <dbReference type="NCBI Taxonomy" id="2782176"/>
    <lineage>
        <taxon>Bacteria</taxon>
        <taxon>Pseudomonadati</taxon>
        <taxon>Pseudomonadota</taxon>
        <taxon>Betaproteobacteria</taxon>
        <taxon>Burkholderiales</taxon>
        <taxon>Alcaligenaceae</taxon>
        <taxon>Orrella</taxon>
    </lineage>
</organism>
<keyword evidence="1" id="KW-0812">Transmembrane</keyword>
<dbReference type="InterPro" id="IPR013974">
    <property type="entry name" value="SAF"/>
</dbReference>
<dbReference type="NCBIfam" id="TIGR03177">
    <property type="entry name" value="pilus_cpaB"/>
    <property type="match status" value="1"/>
</dbReference>
<dbReference type="CDD" id="cd11614">
    <property type="entry name" value="SAF_CpaB_FlgA_like"/>
    <property type="match status" value="1"/>
</dbReference>
<keyword evidence="1" id="KW-1133">Transmembrane helix</keyword>
<dbReference type="InterPro" id="IPR031571">
    <property type="entry name" value="RcpC_dom"/>
</dbReference>
<evidence type="ECO:0000313" key="4">
    <source>
        <dbReference type="Proteomes" id="UP000831607"/>
    </source>
</evidence>
<accession>A0ABY4AGK8</accession>
<keyword evidence="4" id="KW-1185">Reference proteome</keyword>
<sequence>MAQNKERWLSLTKRFALPLVLGIVTIWGVHHYLNRRIQDLDERSRQDMVTRVVVSTSLPAGTILSFDHLSLREMPQAWASADSFETDQAQNLEGMLLLQDVIAGQPLTRSILANPKPPALSEQLAPGRRAVTIPVDHVSSLSGRLESGDLIDLYVTFTHQGQRVTTLLVTAVRVLATDRPLVDTPYEMREQTVTSVTLDVSAKQAVKLVSANQGGVLTAVLRLDQEQELSTNTKSASEVGQANHLAGFVGLAPSLGAEQPPAIIYGDVGSVLEQLP</sequence>
<dbReference type="Pfam" id="PF08666">
    <property type="entry name" value="SAF"/>
    <property type="match status" value="1"/>
</dbReference>
<gene>
    <name evidence="3" type="primary">cpaB</name>
    <name evidence="3" type="ORF">DHf2319_08020</name>
</gene>
<feature type="transmembrane region" description="Helical" evidence="1">
    <location>
        <begin position="15"/>
        <end position="33"/>
    </location>
</feature>
<dbReference type="RefSeq" id="WP_243477592.1">
    <property type="nucleotide sequence ID" value="NZ_CP063982.1"/>
</dbReference>
<dbReference type="EMBL" id="CP063982">
    <property type="protein sequence ID" value="UOD49431.1"/>
    <property type="molecule type" value="Genomic_DNA"/>
</dbReference>
<evidence type="ECO:0000256" key="1">
    <source>
        <dbReference type="SAM" id="Phobius"/>
    </source>
</evidence>
<evidence type="ECO:0000259" key="2">
    <source>
        <dbReference type="SMART" id="SM00858"/>
    </source>
</evidence>
<evidence type="ECO:0000313" key="3">
    <source>
        <dbReference type="EMBL" id="UOD49431.1"/>
    </source>
</evidence>
<protein>
    <submittedName>
        <fullName evidence="3">Flp pilus assembly protein CpaB</fullName>
    </submittedName>
</protein>
<keyword evidence="1" id="KW-0472">Membrane</keyword>
<dbReference type="Pfam" id="PF16976">
    <property type="entry name" value="RcpC"/>
    <property type="match status" value="1"/>
</dbReference>
<feature type="domain" description="SAF" evidence="2">
    <location>
        <begin position="49"/>
        <end position="113"/>
    </location>
</feature>
<reference evidence="3 4" key="1">
    <citation type="submission" date="2020-11" db="EMBL/GenBank/DDBJ databases">
        <title>Algicoccus daihaiensis sp.nov., isolated from Daihai Lake in Inner Mongolia.</title>
        <authorList>
            <person name="Kai J."/>
        </authorList>
    </citation>
    <scope>NUCLEOTIDE SEQUENCE [LARGE SCALE GENOMIC DNA]</scope>
    <source>
        <strain evidence="4">f23</strain>
    </source>
</reference>
<name>A0ABY4AGK8_9BURK</name>